<dbReference type="InterPro" id="IPR045598">
    <property type="entry name" value="DUF6457"/>
</dbReference>
<evidence type="ECO:0000256" key="1">
    <source>
        <dbReference type="ARBA" id="ARBA00022679"/>
    </source>
</evidence>
<dbReference type="GO" id="GO:0016779">
    <property type="term" value="F:nucleotidyltransferase activity"/>
    <property type="evidence" value="ECO:0007669"/>
    <property type="project" value="TreeGrafter"/>
</dbReference>
<keyword evidence="5" id="KW-1185">Reference proteome</keyword>
<comment type="caution">
    <text evidence="4">The sequence shown here is derived from an EMBL/GenBank/DDBJ whole genome shotgun (WGS) entry which is preliminary data.</text>
</comment>
<gene>
    <name evidence="4" type="ORF">QFZ53_002275</name>
</gene>
<proteinExistence type="predicted"/>
<organism evidence="4 5">
    <name type="scientific">Microbacterium natoriense</name>
    <dbReference type="NCBI Taxonomy" id="284570"/>
    <lineage>
        <taxon>Bacteria</taxon>
        <taxon>Bacillati</taxon>
        <taxon>Actinomycetota</taxon>
        <taxon>Actinomycetes</taxon>
        <taxon>Micrococcales</taxon>
        <taxon>Microbacteriaceae</taxon>
        <taxon>Microbacterium</taxon>
    </lineage>
</organism>
<evidence type="ECO:0000259" key="3">
    <source>
        <dbReference type="Pfam" id="PF20058"/>
    </source>
</evidence>
<dbReference type="EMBL" id="JAUSXV010000001">
    <property type="protein sequence ID" value="MDQ0648079.1"/>
    <property type="molecule type" value="Genomic_DNA"/>
</dbReference>
<dbReference type="Pfam" id="PF20058">
    <property type="entry name" value="DUF6457"/>
    <property type="match status" value="1"/>
</dbReference>
<accession>A0AAW8EZ47</accession>
<feature type="domain" description="MobA-like NTP transferase" evidence="2">
    <location>
        <begin position="11"/>
        <end position="172"/>
    </location>
</feature>
<sequence>MTADHGIAGPAIVLAGGRARRLGGADKPMVPVAGRPLIEHAIEAAATRQRIVVVGGPFEIDDDRVVWAREEPRFGGPAAALAAGLDALGHVDTVDSHESDAEVLVLAADLPEAVRLVQLLDAAAFPADVDGVVGSDAAGREQWLAGRYHLASLRRAVHALAEADGASMRDLLSGLVLRAVPVGGAATDLDTWEAIDEYRRAHPANSGKDHIMTDSPSDLETWVRATATDLGLDPDQVPTGLLLDVTRETAHEVVRPAGPVTTFLIGLAVGRGSTIDDAVATVRARIAEWPGGS</sequence>
<dbReference type="Proteomes" id="UP001244427">
    <property type="component" value="Unassembled WGS sequence"/>
</dbReference>
<dbReference type="RefSeq" id="WP_307296451.1">
    <property type="nucleotide sequence ID" value="NZ_JAUSXV010000001.1"/>
</dbReference>
<name>A0AAW8EZ47_9MICO</name>
<evidence type="ECO:0000259" key="2">
    <source>
        <dbReference type="Pfam" id="PF12804"/>
    </source>
</evidence>
<feature type="domain" description="DUF6457" evidence="3">
    <location>
        <begin position="216"/>
        <end position="290"/>
    </location>
</feature>
<protein>
    <submittedName>
        <fullName evidence="4">Molybdopterin-guanine dinucleotide biosynthesis protein A</fullName>
    </submittedName>
</protein>
<evidence type="ECO:0000313" key="5">
    <source>
        <dbReference type="Proteomes" id="UP001244427"/>
    </source>
</evidence>
<keyword evidence="1" id="KW-0808">Transferase</keyword>
<dbReference type="PANTHER" id="PTHR19136:SF81">
    <property type="entry name" value="MOLYBDENUM COFACTOR GUANYLYLTRANSFERASE"/>
    <property type="match status" value="1"/>
</dbReference>
<dbReference type="SUPFAM" id="SSF53448">
    <property type="entry name" value="Nucleotide-diphospho-sugar transferases"/>
    <property type="match status" value="1"/>
</dbReference>
<evidence type="ECO:0000313" key="4">
    <source>
        <dbReference type="EMBL" id="MDQ0648079.1"/>
    </source>
</evidence>
<dbReference type="Pfam" id="PF12804">
    <property type="entry name" value="NTP_transf_3"/>
    <property type="match status" value="1"/>
</dbReference>
<dbReference type="Gene3D" id="3.90.550.10">
    <property type="entry name" value="Spore Coat Polysaccharide Biosynthesis Protein SpsA, Chain A"/>
    <property type="match status" value="1"/>
</dbReference>
<dbReference type="InterPro" id="IPR025877">
    <property type="entry name" value="MobA-like_NTP_Trfase"/>
</dbReference>
<dbReference type="AlphaFoldDB" id="A0AAW8EZ47"/>
<dbReference type="PANTHER" id="PTHR19136">
    <property type="entry name" value="MOLYBDENUM COFACTOR GUANYLYLTRANSFERASE"/>
    <property type="match status" value="1"/>
</dbReference>
<reference evidence="4 5" key="1">
    <citation type="submission" date="2023-07" db="EMBL/GenBank/DDBJ databases">
        <title>Comparative genomics of wheat-associated soil bacteria to identify genetic determinants of phenazine resistance.</title>
        <authorList>
            <person name="Mouncey N."/>
        </authorList>
    </citation>
    <scope>NUCLEOTIDE SEQUENCE [LARGE SCALE GENOMIC DNA]</scope>
    <source>
        <strain evidence="4 5">W4I9-1</strain>
    </source>
</reference>
<dbReference type="InterPro" id="IPR029044">
    <property type="entry name" value="Nucleotide-diphossugar_trans"/>
</dbReference>